<comment type="catalytic activity">
    <reaction evidence="4">
        <text>O-phospho-L-tyrosyl-[protein] + H2O = L-tyrosyl-[protein] + phosphate</text>
        <dbReference type="Rhea" id="RHEA:10684"/>
        <dbReference type="Rhea" id="RHEA-COMP:10136"/>
        <dbReference type="Rhea" id="RHEA-COMP:20101"/>
        <dbReference type="ChEBI" id="CHEBI:15377"/>
        <dbReference type="ChEBI" id="CHEBI:43474"/>
        <dbReference type="ChEBI" id="CHEBI:46858"/>
        <dbReference type="ChEBI" id="CHEBI:61978"/>
        <dbReference type="EC" id="3.1.3.48"/>
    </reaction>
</comment>
<dbReference type="Gene3D" id="3.20.20.140">
    <property type="entry name" value="Metal-dependent hydrolases"/>
    <property type="match status" value="1"/>
</dbReference>
<dbReference type="GO" id="GO:0030145">
    <property type="term" value="F:manganese ion binding"/>
    <property type="evidence" value="ECO:0007669"/>
    <property type="project" value="InterPro"/>
</dbReference>
<dbReference type="RefSeq" id="WP_146454207.1">
    <property type="nucleotide sequence ID" value="NZ_SJPW01000001.1"/>
</dbReference>
<dbReference type="InterPro" id="IPR016667">
    <property type="entry name" value="Caps_polysacc_synth_CpsB/CapC"/>
</dbReference>
<dbReference type="GO" id="GO:0004725">
    <property type="term" value="F:protein tyrosine phosphatase activity"/>
    <property type="evidence" value="ECO:0007669"/>
    <property type="project" value="UniProtKB-EC"/>
</dbReference>
<evidence type="ECO:0000313" key="6">
    <source>
        <dbReference type="Proteomes" id="UP000318288"/>
    </source>
</evidence>
<reference evidence="5 6" key="1">
    <citation type="submission" date="2019-02" db="EMBL/GenBank/DDBJ databases">
        <title>Deep-cultivation of Planctomycetes and their phenomic and genomic characterization uncovers novel biology.</title>
        <authorList>
            <person name="Wiegand S."/>
            <person name="Jogler M."/>
            <person name="Boedeker C."/>
            <person name="Pinto D."/>
            <person name="Vollmers J."/>
            <person name="Rivas-Marin E."/>
            <person name="Kohn T."/>
            <person name="Peeters S.H."/>
            <person name="Heuer A."/>
            <person name="Rast P."/>
            <person name="Oberbeckmann S."/>
            <person name="Bunk B."/>
            <person name="Jeske O."/>
            <person name="Meyerdierks A."/>
            <person name="Storesund J.E."/>
            <person name="Kallscheuer N."/>
            <person name="Luecker S."/>
            <person name="Lage O.M."/>
            <person name="Pohl T."/>
            <person name="Merkel B.J."/>
            <person name="Hornburger P."/>
            <person name="Mueller R.-W."/>
            <person name="Bruemmer F."/>
            <person name="Labrenz M."/>
            <person name="Spormann A.M."/>
            <person name="Op Den Camp H."/>
            <person name="Overmann J."/>
            <person name="Amann R."/>
            <person name="Jetten M.S.M."/>
            <person name="Mascher T."/>
            <person name="Medema M.H."/>
            <person name="Devos D.P."/>
            <person name="Kaster A.-K."/>
            <person name="Ovreas L."/>
            <person name="Rohde M."/>
            <person name="Galperin M.Y."/>
            <person name="Jogler C."/>
        </authorList>
    </citation>
    <scope>NUCLEOTIDE SEQUENCE [LARGE SCALE GENOMIC DNA]</scope>
    <source>
        <strain evidence="5 6">Poly51</strain>
    </source>
</reference>
<keyword evidence="3" id="KW-0378">Hydrolase</keyword>
<gene>
    <name evidence="5" type="ORF">Poly51_06950</name>
</gene>
<proteinExistence type="inferred from homology"/>
<organism evidence="5 6">
    <name type="scientific">Rubripirellula tenax</name>
    <dbReference type="NCBI Taxonomy" id="2528015"/>
    <lineage>
        <taxon>Bacteria</taxon>
        <taxon>Pseudomonadati</taxon>
        <taxon>Planctomycetota</taxon>
        <taxon>Planctomycetia</taxon>
        <taxon>Pirellulales</taxon>
        <taxon>Pirellulaceae</taxon>
        <taxon>Rubripirellula</taxon>
    </lineage>
</organism>
<accession>A0A5C6FK30</accession>
<name>A0A5C6FK30_9BACT</name>
<dbReference type="Pfam" id="PF19567">
    <property type="entry name" value="CpsB_CapC"/>
    <property type="match status" value="1"/>
</dbReference>
<dbReference type="AlphaFoldDB" id="A0A5C6FK30"/>
<dbReference type="EMBL" id="SJPW01000001">
    <property type="protein sequence ID" value="TWU60419.1"/>
    <property type="molecule type" value="Genomic_DNA"/>
</dbReference>
<dbReference type="PANTHER" id="PTHR39181">
    <property type="entry name" value="TYROSINE-PROTEIN PHOSPHATASE YWQE"/>
    <property type="match status" value="1"/>
</dbReference>
<keyword evidence="6" id="KW-1185">Reference proteome</keyword>
<evidence type="ECO:0000256" key="4">
    <source>
        <dbReference type="ARBA" id="ARBA00051722"/>
    </source>
</evidence>
<dbReference type="OrthoDB" id="9788539at2"/>
<evidence type="ECO:0000256" key="3">
    <source>
        <dbReference type="ARBA" id="ARBA00022801"/>
    </source>
</evidence>
<protein>
    <recommendedName>
        <fullName evidence="2">protein-tyrosine-phosphatase</fullName>
        <ecNumber evidence="2">3.1.3.48</ecNumber>
    </recommendedName>
</protein>
<evidence type="ECO:0000256" key="1">
    <source>
        <dbReference type="ARBA" id="ARBA00005750"/>
    </source>
</evidence>
<evidence type="ECO:0000256" key="2">
    <source>
        <dbReference type="ARBA" id="ARBA00013064"/>
    </source>
</evidence>
<comment type="caution">
    <text evidence="5">The sequence shown here is derived from an EMBL/GenBank/DDBJ whole genome shotgun (WGS) entry which is preliminary data.</text>
</comment>
<comment type="similarity">
    <text evidence="1">Belongs to the metallo-dependent hydrolases superfamily. CpsB/CapC family.</text>
</comment>
<evidence type="ECO:0000313" key="5">
    <source>
        <dbReference type="EMBL" id="TWU60419.1"/>
    </source>
</evidence>
<dbReference type="EC" id="3.1.3.48" evidence="2"/>
<dbReference type="PANTHER" id="PTHR39181:SF1">
    <property type="entry name" value="TYROSINE-PROTEIN PHOSPHATASE YWQE"/>
    <property type="match status" value="1"/>
</dbReference>
<sequence length="268" mass="30172">MGLFWNHDVAVCEMADINSGIFRCSADGNVHWPKSLRFAELAAEDGIRRAVAVTNFGTMDTVVRRLGLFNALLIRHRVELEVKAAVEFSLGSDLFNQIVRAATVMGGLNRHYVMLRIHPGTSLPIASVVETIRKMHLRTILVAPERCDALVHRPTEWKRLASAGALIQFSAKSLLDESNPRRIRFCRSMIREGRCHFIGTELGRDDGTSVSLAEAFRVIARWADIETATNLCWGNTNCVWENQPVQVSDRFNRSAGRQWFRRPTKLAA</sequence>
<dbReference type="Proteomes" id="UP000318288">
    <property type="component" value="Unassembled WGS sequence"/>
</dbReference>